<evidence type="ECO:0000256" key="3">
    <source>
        <dbReference type="ARBA" id="ARBA00022475"/>
    </source>
</evidence>
<evidence type="ECO:0000256" key="5">
    <source>
        <dbReference type="ARBA" id="ARBA00022989"/>
    </source>
</evidence>
<feature type="transmembrane region" description="Helical" evidence="7">
    <location>
        <begin position="92"/>
        <end position="118"/>
    </location>
</feature>
<dbReference type="AlphaFoldDB" id="A0A7Z7BE12"/>
<evidence type="ECO:0000259" key="8">
    <source>
        <dbReference type="PROSITE" id="PS50928"/>
    </source>
</evidence>
<reference evidence="9" key="1">
    <citation type="submission" date="2016-10" db="EMBL/GenBank/DDBJ databases">
        <authorList>
            <person name="Varghese N."/>
            <person name="Submissions S."/>
        </authorList>
    </citation>
    <scope>NUCLEOTIDE SEQUENCE [LARGE SCALE GENOMIC DNA]</scope>
    <source>
        <strain evidence="9">YR281</strain>
    </source>
</reference>
<evidence type="ECO:0000256" key="6">
    <source>
        <dbReference type="ARBA" id="ARBA00023136"/>
    </source>
</evidence>
<proteinExistence type="inferred from homology"/>
<evidence type="ECO:0000256" key="1">
    <source>
        <dbReference type="ARBA" id="ARBA00004651"/>
    </source>
</evidence>
<keyword evidence="3" id="KW-1003">Cell membrane</keyword>
<keyword evidence="2 7" id="KW-0813">Transport</keyword>
<dbReference type="CDD" id="cd06261">
    <property type="entry name" value="TM_PBP2"/>
    <property type="match status" value="1"/>
</dbReference>
<evidence type="ECO:0000256" key="4">
    <source>
        <dbReference type="ARBA" id="ARBA00022692"/>
    </source>
</evidence>
<keyword evidence="10" id="KW-1185">Reference proteome</keyword>
<comment type="similarity">
    <text evidence="7">Belongs to the binding-protein-dependent transport system permease family.</text>
</comment>
<feature type="transmembrane region" description="Helical" evidence="7">
    <location>
        <begin position="130"/>
        <end position="150"/>
    </location>
</feature>
<dbReference type="GO" id="GO:0055085">
    <property type="term" value="P:transmembrane transport"/>
    <property type="evidence" value="ECO:0007669"/>
    <property type="project" value="InterPro"/>
</dbReference>
<dbReference type="PROSITE" id="PS50928">
    <property type="entry name" value="ABC_TM1"/>
    <property type="match status" value="1"/>
</dbReference>
<organism evidence="9 10">
    <name type="scientific">Paraburkholderia steynii</name>
    <dbReference type="NCBI Taxonomy" id="1245441"/>
    <lineage>
        <taxon>Bacteria</taxon>
        <taxon>Pseudomonadati</taxon>
        <taxon>Pseudomonadota</taxon>
        <taxon>Betaproteobacteria</taxon>
        <taxon>Burkholderiales</taxon>
        <taxon>Burkholderiaceae</taxon>
        <taxon>Paraburkholderia</taxon>
    </lineage>
</organism>
<keyword evidence="5 7" id="KW-1133">Transmembrane helix</keyword>
<keyword evidence="6 7" id="KW-0472">Membrane</keyword>
<gene>
    <name evidence="9" type="ORF">SAMN04487926_11970</name>
</gene>
<dbReference type="EMBL" id="FNDI01000019">
    <property type="protein sequence ID" value="SDI56359.1"/>
    <property type="molecule type" value="Genomic_DNA"/>
</dbReference>
<dbReference type="PANTHER" id="PTHR43227">
    <property type="entry name" value="BLL4140 PROTEIN"/>
    <property type="match status" value="1"/>
</dbReference>
<evidence type="ECO:0000256" key="7">
    <source>
        <dbReference type="RuleBase" id="RU363032"/>
    </source>
</evidence>
<protein>
    <submittedName>
        <fullName evidence="9">Carbohydrate ABC transporter membrane protein 1, CUT1 family (TC 3.A.1.1.-)</fullName>
    </submittedName>
</protein>
<comment type="caution">
    <text evidence="9">The sequence shown here is derived from an EMBL/GenBank/DDBJ whole genome shotgun (WGS) entry which is preliminary data.</text>
</comment>
<evidence type="ECO:0000313" key="9">
    <source>
        <dbReference type="EMBL" id="SDI56359.1"/>
    </source>
</evidence>
<dbReference type="SUPFAM" id="SSF161098">
    <property type="entry name" value="MetI-like"/>
    <property type="match status" value="1"/>
</dbReference>
<feature type="domain" description="ABC transmembrane type-1" evidence="8">
    <location>
        <begin position="93"/>
        <end position="305"/>
    </location>
</feature>
<dbReference type="Pfam" id="PF00528">
    <property type="entry name" value="BPD_transp_1"/>
    <property type="match status" value="1"/>
</dbReference>
<feature type="transmembrane region" description="Helical" evidence="7">
    <location>
        <begin position="284"/>
        <end position="305"/>
    </location>
</feature>
<feature type="transmembrane region" description="Helical" evidence="7">
    <location>
        <begin position="33"/>
        <end position="55"/>
    </location>
</feature>
<accession>A0A7Z7BE12</accession>
<dbReference type="Gene3D" id="1.10.3720.10">
    <property type="entry name" value="MetI-like"/>
    <property type="match status" value="1"/>
</dbReference>
<evidence type="ECO:0000256" key="2">
    <source>
        <dbReference type="ARBA" id="ARBA00022448"/>
    </source>
</evidence>
<comment type="subcellular location">
    <subcellularLocation>
        <location evidence="1 7">Cell membrane</location>
        <topology evidence="1 7">Multi-pass membrane protein</topology>
    </subcellularLocation>
</comment>
<dbReference type="InterPro" id="IPR050809">
    <property type="entry name" value="UgpAE/MalFG_permease"/>
</dbReference>
<keyword evidence="4 7" id="KW-0812">Transmembrane</keyword>
<dbReference type="InterPro" id="IPR000515">
    <property type="entry name" value="MetI-like"/>
</dbReference>
<feature type="transmembrane region" description="Helical" evidence="7">
    <location>
        <begin position="178"/>
        <end position="203"/>
    </location>
</feature>
<dbReference type="RefSeq" id="WP_091784346.1">
    <property type="nucleotide sequence ID" value="NZ_FNDI01000019.1"/>
</dbReference>
<dbReference type="GO" id="GO:0005886">
    <property type="term" value="C:plasma membrane"/>
    <property type="evidence" value="ECO:0007669"/>
    <property type="project" value="UniProtKB-SubCell"/>
</dbReference>
<sequence length="315" mass="35074">MTTLHRIGQVSASNATKTSSRAGFARIFRGQTAALIIMLPPALTLFTLFVAWPFIDAAYYSVFKWNGYGSPTDFIGLGNFKQIFQHDVFFRAVFNALIILFASLFIQLPFALGLALLIYKKTPTNAVFRLFFFLPFIIAEIASGLIWGFIFDGDSGLAAVITHALHTQPYFLLTDRTWAFFGITLVVMWKYFGFHMMIYVAALQGVPVELVEAARIEGARRWQIVTNVLVPMIKPAIGVSVFFAIVGSLQLFDVVIPLTNGGPSNATHTIVTYLYTFGLTRMRIGFGSAVGVILFVVAFSISLLYQRYLVRRSAQ</sequence>
<dbReference type="InterPro" id="IPR035906">
    <property type="entry name" value="MetI-like_sf"/>
</dbReference>
<dbReference type="PANTHER" id="PTHR43227:SF11">
    <property type="entry name" value="BLL4140 PROTEIN"/>
    <property type="match status" value="1"/>
</dbReference>
<feature type="transmembrane region" description="Helical" evidence="7">
    <location>
        <begin position="224"/>
        <end position="246"/>
    </location>
</feature>
<name>A0A7Z7BE12_9BURK</name>
<evidence type="ECO:0000313" key="10">
    <source>
        <dbReference type="Proteomes" id="UP000198900"/>
    </source>
</evidence>
<dbReference type="Proteomes" id="UP000198900">
    <property type="component" value="Unassembled WGS sequence"/>
</dbReference>